<sequence length="776" mass="87276">MLPSNGPTNFVVCSDIPAFLRQSFLTQLSEFLLEMYGQKSKERERPYLRDPDDPEYIKELQRPAVIKEDLSEMERRKRVQQILESKSFCHELEEVIRQECDTAKTDPDHLQVLQKLADLTVPQGNMSFGNLHTYGGNTIAIADLRGNDTYSKVERIQRNKLACLFRLADLFQWSQGIHNEISYRTNDEENSFLMNPYGLLYHEITAATIVKINEDGKILDCGLVKAGVNQPAFLLHSSIYKARPMVRCILHMHTAIVAAVASMKFGLLPLCQEAMVIGPVGYHDYQDIGDDEIPFDQLIESLGDKNVLFLRNQGFLVVGDTIEHAMFLANNTVIACETQVRAARAGLDNLIIPDEKAIQRAFRNSRNTNSLKRNGTVEWRVGELEWESWMRVLDHANFRTGHVYRQPQLRPKSAMSTSMVNNNDVALPPTTSAYGQIDETNLESVSAHRLALLRKEQERVRWLNSPNAYQKVEIMEYGADNPKKVTKWVHDVNIPSASGTPVKISSVHQFSPASSNPKEFKEKQQAIKENNRLGTVTPGPKSQILDGVTYEDISIVIQPDSDGTIGQSSSSDRAILIGTASKGIIDRQYQHHAQVYQQIYAPNPFSIETDEDIRKYVAMVKAKNAQGTTPRSVMSYSQYDDVEADAVSLMQGIREHKLSQAALSASDDGLNAGISPTSQNNVDFPVQTSEESVNTSYMSQSVVFDCDPSFPVSMSPMLIEKFDEKQCLEAQGTSEGTTTSRSCTTASEEEKKDEKKKKKRGLLSFMRRKDKRINNQ</sequence>
<dbReference type="FunFam" id="3.40.225.10:FF:000013">
    <property type="entry name" value="Class II aldolase"/>
    <property type="match status" value="1"/>
</dbReference>
<dbReference type="GO" id="GO:0005856">
    <property type="term" value="C:cytoskeleton"/>
    <property type="evidence" value="ECO:0007669"/>
    <property type="project" value="UniProtKB-SubCell"/>
</dbReference>
<feature type="compositionally biased region" description="Basic residues" evidence="6">
    <location>
        <begin position="754"/>
        <end position="776"/>
    </location>
</feature>
<dbReference type="EMBL" id="CP090896">
    <property type="protein sequence ID" value="ULT82243.1"/>
    <property type="molecule type" value="Genomic_DNA"/>
</dbReference>
<evidence type="ECO:0000313" key="9">
    <source>
        <dbReference type="Proteomes" id="UP000827892"/>
    </source>
</evidence>
<dbReference type="Pfam" id="PF00596">
    <property type="entry name" value="Aldolase_II"/>
    <property type="match status" value="1"/>
</dbReference>
<proteinExistence type="inferred from homology"/>
<keyword evidence="4" id="KW-0009">Actin-binding</keyword>
<accession>A0AAE8ZQ15</accession>
<feature type="domain" description="Class II aldolase/adducin N-terminal" evidence="7">
    <location>
        <begin position="159"/>
        <end position="340"/>
    </location>
</feature>
<dbReference type="AlphaFoldDB" id="A0AAE8ZQ15"/>
<evidence type="ECO:0000256" key="1">
    <source>
        <dbReference type="ARBA" id="ARBA00004245"/>
    </source>
</evidence>
<evidence type="ECO:0000256" key="6">
    <source>
        <dbReference type="SAM" id="MobiDB-lite"/>
    </source>
</evidence>
<keyword evidence="5" id="KW-0206">Cytoskeleton</keyword>
<evidence type="ECO:0000256" key="2">
    <source>
        <dbReference type="ARBA" id="ARBA00004413"/>
    </source>
</evidence>
<dbReference type="PANTHER" id="PTHR10672">
    <property type="entry name" value="ADDUCIN"/>
    <property type="match status" value="1"/>
</dbReference>
<evidence type="ECO:0000259" key="7">
    <source>
        <dbReference type="SMART" id="SM01007"/>
    </source>
</evidence>
<dbReference type="InterPro" id="IPR036409">
    <property type="entry name" value="Aldolase_II/adducin_N_sf"/>
</dbReference>
<evidence type="ECO:0000256" key="3">
    <source>
        <dbReference type="ARBA" id="ARBA00006274"/>
    </source>
</evidence>
<dbReference type="PANTHER" id="PTHR10672:SF3">
    <property type="entry name" value="PROTEIN HU-LI TAI SHAO"/>
    <property type="match status" value="1"/>
</dbReference>
<organism evidence="8 9">
    <name type="scientific">Caenorhabditis briggsae</name>
    <dbReference type="NCBI Taxonomy" id="6238"/>
    <lineage>
        <taxon>Eukaryota</taxon>
        <taxon>Metazoa</taxon>
        <taxon>Ecdysozoa</taxon>
        <taxon>Nematoda</taxon>
        <taxon>Chromadorea</taxon>
        <taxon>Rhabditida</taxon>
        <taxon>Rhabditina</taxon>
        <taxon>Rhabditomorpha</taxon>
        <taxon>Rhabditoidea</taxon>
        <taxon>Rhabditidae</taxon>
        <taxon>Peloderinae</taxon>
        <taxon>Caenorhabditis</taxon>
    </lineage>
</organism>
<name>A0AAE8ZQ15_CAEBR</name>
<comment type="similarity">
    <text evidence="3">Belongs to the aldolase class II family. Adducin subfamily.</text>
</comment>
<keyword evidence="5" id="KW-0963">Cytoplasm</keyword>
<evidence type="ECO:0000313" key="8">
    <source>
        <dbReference type="EMBL" id="ULT82243.1"/>
    </source>
</evidence>
<dbReference type="InterPro" id="IPR001303">
    <property type="entry name" value="Aldolase_II/adducin_N"/>
</dbReference>
<protein>
    <recommendedName>
        <fullName evidence="7">Class II aldolase/adducin N-terminal domain-containing protein</fullName>
    </recommendedName>
</protein>
<dbReference type="Proteomes" id="UP000827892">
    <property type="component" value="Chromosome X"/>
</dbReference>
<evidence type="ECO:0000256" key="5">
    <source>
        <dbReference type="ARBA" id="ARBA00023212"/>
    </source>
</evidence>
<dbReference type="SMART" id="SM01007">
    <property type="entry name" value="Aldolase_II"/>
    <property type="match status" value="1"/>
</dbReference>
<dbReference type="Gene3D" id="3.40.225.10">
    <property type="entry name" value="Class II aldolase/adducin N-terminal domain"/>
    <property type="match status" value="1"/>
</dbReference>
<comment type="subcellular location">
    <subcellularLocation>
        <location evidence="2">Cell membrane</location>
        <topology evidence="2">Peripheral membrane protein</topology>
        <orientation evidence="2">Cytoplasmic side</orientation>
    </subcellularLocation>
    <subcellularLocation>
        <location evidence="1">Cytoplasm</location>
        <location evidence="1">Cytoskeleton</location>
    </subcellularLocation>
</comment>
<dbReference type="GO" id="GO:0003779">
    <property type="term" value="F:actin binding"/>
    <property type="evidence" value="ECO:0007669"/>
    <property type="project" value="UniProtKB-KW"/>
</dbReference>
<evidence type="ECO:0000256" key="4">
    <source>
        <dbReference type="ARBA" id="ARBA00023203"/>
    </source>
</evidence>
<dbReference type="InterPro" id="IPR051017">
    <property type="entry name" value="Aldolase-II_Adducin_sf"/>
</dbReference>
<dbReference type="GO" id="GO:0005886">
    <property type="term" value="C:plasma membrane"/>
    <property type="evidence" value="ECO:0007669"/>
    <property type="project" value="UniProtKB-SubCell"/>
</dbReference>
<gene>
    <name evidence="8" type="ORF">L3Y34_011901</name>
</gene>
<feature type="compositionally biased region" description="Polar residues" evidence="6">
    <location>
        <begin position="731"/>
        <end position="746"/>
    </location>
</feature>
<dbReference type="SUPFAM" id="SSF53639">
    <property type="entry name" value="AraD/HMP-PK domain-like"/>
    <property type="match status" value="1"/>
</dbReference>
<feature type="region of interest" description="Disordered" evidence="6">
    <location>
        <begin position="730"/>
        <end position="776"/>
    </location>
</feature>
<reference evidence="8 9" key="1">
    <citation type="submission" date="2022-05" db="EMBL/GenBank/DDBJ databases">
        <title>Chromosome-level reference genomes for two strains of Caenorhabditis briggsae: an improved platform for comparative genomics.</title>
        <authorList>
            <person name="Stevens L."/>
            <person name="Andersen E.C."/>
        </authorList>
    </citation>
    <scope>NUCLEOTIDE SEQUENCE [LARGE SCALE GENOMIC DNA]</scope>
    <source>
        <strain evidence="8">QX1410_ONT</strain>
        <tissue evidence="8">Whole-organism</tissue>
    </source>
</reference>